<dbReference type="Pfam" id="PF00795">
    <property type="entry name" value="CN_hydrolase"/>
    <property type="match status" value="1"/>
</dbReference>
<comment type="similarity">
    <text evidence="1">Belongs to the carbon-nitrogen hydrolase superfamily. NIT1/NIT2 family.</text>
</comment>
<dbReference type="PROSITE" id="PS50263">
    <property type="entry name" value="CN_HYDROLASE"/>
    <property type="match status" value="1"/>
</dbReference>
<dbReference type="InterPro" id="IPR036526">
    <property type="entry name" value="C-N_Hydrolase_sf"/>
</dbReference>
<comment type="caution">
    <text evidence="3">The sequence shown here is derived from an EMBL/GenBank/DDBJ whole genome shotgun (WGS) entry which is preliminary data.</text>
</comment>
<dbReference type="SUPFAM" id="SSF56317">
    <property type="entry name" value="Carbon-nitrogen hydrolase"/>
    <property type="match status" value="1"/>
</dbReference>
<proteinExistence type="inferred from homology"/>
<dbReference type="RefSeq" id="WP_310519731.1">
    <property type="nucleotide sequence ID" value="NZ_BAABBS010000004.1"/>
</dbReference>
<sequence>MSLTIAGLQHAGVEGDVDANLAIIAEAARDASARGARLLVTPEMFVTGYNIGDRLAPLVTADLVDRVAVIAAEVGIAIVAGLPERLPGGGIANAVVLVDQHGEELLRYRKTHLFGELDRALFEAGDRLPDPVELDGVRLSVLICYDVEFPETVRAAALAGVDAVIVPTAQMEPFGHIAERLIPVRAWENQIHVAYVDRSGSEGELRYVGLSSIVGPDGEILARLGGTDESGLMIATIDPEATRRARAANPYLVDRRPALYAPER</sequence>
<dbReference type="InterPro" id="IPR044083">
    <property type="entry name" value="RamA-like"/>
</dbReference>
<evidence type="ECO:0000313" key="3">
    <source>
        <dbReference type="EMBL" id="MDR5691077.1"/>
    </source>
</evidence>
<gene>
    <name evidence="3" type="ORF">RH861_03285</name>
</gene>
<reference evidence="4" key="1">
    <citation type="submission" date="2023-07" db="EMBL/GenBank/DDBJ databases">
        <title>Description of three actinobacteria isolated from air of manufacturing shop in a pharmaceutical factory.</title>
        <authorList>
            <person name="Zhang D.-F."/>
        </authorList>
    </citation>
    <scope>NUCLEOTIDE SEQUENCE [LARGE SCALE GENOMIC DNA]</scope>
    <source>
        <strain evidence="4">CCTCC AB 2011122</strain>
    </source>
</reference>
<dbReference type="InterPro" id="IPR003010">
    <property type="entry name" value="C-N_Hydrolase"/>
</dbReference>
<name>A0ABU1FH56_9MICO</name>
<dbReference type="Proteomes" id="UP001260072">
    <property type="component" value="Unassembled WGS sequence"/>
</dbReference>
<keyword evidence="4" id="KW-1185">Reference proteome</keyword>
<dbReference type="GO" id="GO:0016787">
    <property type="term" value="F:hydrolase activity"/>
    <property type="evidence" value="ECO:0007669"/>
    <property type="project" value="UniProtKB-KW"/>
</dbReference>
<dbReference type="PANTHER" id="PTHR23088">
    <property type="entry name" value="NITRILASE-RELATED"/>
    <property type="match status" value="1"/>
</dbReference>
<feature type="domain" description="CN hydrolase" evidence="2">
    <location>
        <begin position="3"/>
        <end position="239"/>
    </location>
</feature>
<evidence type="ECO:0000313" key="4">
    <source>
        <dbReference type="Proteomes" id="UP001260072"/>
    </source>
</evidence>
<accession>A0ABU1FH56</accession>
<dbReference type="Gene3D" id="3.60.110.10">
    <property type="entry name" value="Carbon-nitrogen hydrolase"/>
    <property type="match status" value="1"/>
</dbReference>
<evidence type="ECO:0000259" key="2">
    <source>
        <dbReference type="PROSITE" id="PS50263"/>
    </source>
</evidence>
<evidence type="ECO:0000256" key="1">
    <source>
        <dbReference type="ARBA" id="ARBA00010613"/>
    </source>
</evidence>
<protein>
    <submittedName>
        <fullName evidence="3">Carbon-nitrogen hydrolase family protein</fullName>
    </submittedName>
</protein>
<keyword evidence="3" id="KW-0378">Hydrolase</keyword>
<dbReference type="CDD" id="cd07576">
    <property type="entry name" value="R-amidase_like"/>
    <property type="match status" value="1"/>
</dbReference>
<dbReference type="EMBL" id="JAVKGS010000001">
    <property type="protein sequence ID" value="MDR5691077.1"/>
    <property type="molecule type" value="Genomic_DNA"/>
</dbReference>
<organism evidence="3 4">
    <name type="scientific">Agromyces indicus</name>
    <dbReference type="NCBI Taxonomy" id="758919"/>
    <lineage>
        <taxon>Bacteria</taxon>
        <taxon>Bacillati</taxon>
        <taxon>Actinomycetota</taxon>
        <taxon>Actinomycetes</taxon>
        <taxon>Micrococcales</taxon>
        <taxon>Microbacteriaceae</taxon>
        <taxon>Agromyces</taxon>
    </lineage>
</organism>
<dbReference type="PANTHER" id="PTHR23088:SF27">
    <property type="entry name" value="DEAMINATED GLUTATHIONE AMIDASE"/>
    <property type="match status" value="1"/>
</dbReference>